<dbReference type="Proteomes" id="UP000807353">
    <property type="component" value="Unassembled WGS sequence"/>
</dbReference>
<evidence type="ECO:0008006" key="4">
    <source>
        <dbReference type="Google" id="ProtNLM"/>
    </source>
</evidence>
<proteinExistence type="predicted"/>
<reference evidence="2" key="1">
    <citation type="submission" date="2020-11" db="EMBL/GenBank/DDBJ databases">
        <authorList>
            <consortium name="DOE Joint Genome Institute"/>
            <person name="Ahrendt S."/>
            <person name="Riley R."/>
            <person name="Andreopoulos W."/>
            <person name="Labutti K."/>
            <person name="Pangilinan J."/>
            <person name="Ruiz-Duenas F.J."/>
            <person name="Barrasa J.M."/>
            <person name="Sanchez-Garcia M."/>
            <person name="Camarero S."/>
            <person name="Miyauchi S."/>
            <person name="Serrano A."/>
            <person name="Linde D."/>
            <person name="Babiker R."/>
            <person name="Drula E."/>
            <person name="Ayuso-Fernandez I."/>
            <person name="Pacheco R."/>
            <person name="Padilla G."/>
            <person name="Ferreira P."/>
            <person name="Barriuso J."/>
            <person name="Kellner H."/>
            <person name="Castanera R."/>
            <person name="Alfaro M."/>
            <person name="Ramirez L."/>
            <person name="Pisabarro A.G."/>
            <person name="Kuo A."/>
            <person name="Tritt A."/>
            <person name="Lipzen A."/>
            <person name="He G."/>
            <person name="Yan M."/>
            <person name="Ng V."/>
            <person name="Cullen D."/>
            <person name="Martin F."/>
            <person name="Rosso M.-N."/>
            <person name="Henrissat B."/>
            <person name="Hibbett D."/>
            <person name="Martinez A.T."/>
            <person name="Grigoriev I.V."/>
        </authorList>
    </citation>
    <scope>NUCLEOTIDE SEQUENCE</scope>
    <source>
        <strain evidence="2">CBS 247.69</strain>
    </source>
</reference>
<name>A0A9P6CPG8_9AGAR</name>
<dbReference type="OrthoDB" id="3366352at2759"/>
<keyword evidence="3" id="KW-1185">Reference proteome</keyword>
<dbReference type="AlphaFoldDB" id="A0A9P6CPG8"/>
<evidence type="ECO:0000313" key="3">
    <source>
        <dbReference type="Proteomes" id="UP000807353"/>
    </source>
</evidence>
<feature type="compositionally biased region" description="Acidic residues" evidence="1">
    <location>
        <begin position="235"/>
        <end position="268"/>
    </location>
</feature>
<evidence type="ECO:0000256" key="1">
    <source>
        <dbReference type="SAM" id="MobiDB-lite"/>
    </source>
</evidence>
<evidence type="ECO:0000313" key="2">
    <source>
        <dbReference type="EMBL" id="KAF9469240.1"/>
    </source>
</evidence>
<dbReference type="EMBL" id="MU150230">
    <property type="protein sequence ID" value="KAF9469240.1"/>
    <property type="molecule type" value="Genomic_DNA"/>
</dbReference>
<organism evidence="2 3">
    <name type="scientific">Collybia nuda</name>
    <dbReference type="NCBI Taxonomy" id="64659"/>
    <lineage>
        <taxon>Eukaryota</taxon>
        <taxon>Fungi</taxon>
        <taxon>Dikarya</taxon>
        <taxon>Basidiomycota</taxon>
        <taxon>Agaricomycotina</taxon>
        <taxon>Agaricomycetes</taxon>
        <taxon>Agaricomycetidae</taxon>
        <taxon>Agaricales</taxon>
        <taxon>Tricholomatineae</taxon>
        <taxon>Clitocybaceae</taxon>
        <taxon>Collybia</taxon>
    </lineage>
</organism>
<protein>
    <recommendedName>
        <fullName evidence="4">BTB domain-containing protein</fullName>
    </recommendedName>
</protein>
<feature type="compositionally biased region" description="Polar residues" evidence="1">
    <location>
        <begin position="286"/>
        <end position="295"/>
    </location>
</feature>
<accession>A0A9P6CPG8</accession>
<feature type="region of interest" description="Disordered" evidence="1">
    <location>
        <begin position="235"/>
        <end position="308"/>
    </location>
</feature>
<comment type="caution">
    <text evidence="2">The sequence shown here is derived from an EMBL/GenBank/DDBJ whole genome shotgun (WGS) entry which is preliminary data.</text>
</comment>
<sequence length="308" mass="34548">MSFHPRPFPPASLSSVPVEYIVEQLRNLAPYYWNKPETADCTIIVPIPYTIQRPFHPSISARFPPGSLSSVPSMCNTSGLGRRATQPELNLVPRISLKLHVDYLSAHSSYLRNLFTGASPLDLSSSTPNPSGPTLTSSGRFTIPANRLPRLLPCSPGHPVLLLPVPDPTSFHLLVHWMYFGDTCYIEDCLHQGIIHWEGIARNVEYLGLSTEIKIFLGKWYSRWLHSERARESFDDEGSDTAYSDDDGNYADDDSSTASDMEEEDINDEKEISRGRTRVTRPLSFQDPSTFTQESVLIPDTPVQRPDL</sequence>
<gene>
    <name evidence="2" type="ORF">BDZ94DRAFT_1152214</name>
</gene>